<dbReference type="PANTHER" id="PTHR46409:SF1">
    <property type="entry name" value="HTH PSQ-TYPE DOMAIN-CONTAINING PROTEIN"/>
    <property type="match status" value="1"/>
</dbReference>
<dbReference type="GeneID" id="20203577"/>
<evidence type="ECO:0000313" key="3">
    <source>
        <dbReference type="Proteomes" id="UP000015101"/>
    </source>
</evidence>
<evidence type="ECO:0008006" key="4">
    <source>
        <dbReference type="Google" id="ProtNLM"/>
    </source>
</evidence>
<dbReference type="AlphaFoldDB" id="T1F428"/>
<evidence type="ECO:0000313" key="2">
    <source>
        <dbReference type="EnsemblMetazoa" id="HelroP171307"/>
    </source>
</evidence>
<reference evidence="2" key="3">
    <citation type="submission" date="2015-06" db="UniProtKB">
        <authorList>
            <consortium name="EnsemblMetazoa"/>
        </authorList>
    </citation>
    <scope>IDENTIFICATION</scope>
</reference>
<evidence type="ECO:0000313" key="1">
    <source>
        <dbReference type="EMBL" id="ESO05649.1"/>
    </source>
</evidence>
<dbReference type="EMBL" id="KB096325">
    <property type="protein sequence ID" value="ESO05649.1"/>
    <property type="molecule type" value="Genomic_DNA"/>
</dbReference>
<dbReference type="HOGENOM" id="CLU_018111_0_0_1"/>
<sequence>MAIGGIDKQETVRLRKRQARQFERSMKGVKKFCSTQSSNIVSTALDEDETHINFPKTNLATETLLTNLSFTITPTTTFANRNLLQLPTLAKVCDRYRLSTRSAAAVASAVLVDVSLDSNEDSTLVIDKNKVHRAVSKARKNIFQNISELSLNSIYFDGRKDKTLVNKKIGVRYHRKVVLEEHISILSEPNSIFLGHTSPCRGTAKEIFTSIITLLKNRNYNLNDVICVGCDGTATNTGWKGGVIKYLEEYLDRPLQWCVCMLHANELPFRHLFLALDGCSSGPREYSGPIGKQLATCENKTTLLFQPLTGNLPDLTKNVVNELSTDQKYLNEICQAVLTGCCSPELANRQPGNLSHSRWLTCANRLLRLYVSTPDPSESLQILVEYVVKVYAPIWFSIKQKTSFKDGAKHIFNLILFSRYLPTNLRTIVDSVIERNAFYAHPENLLVSMLFDDRDYIRELACRRIIKARNTDNGFKQRIFKTPKLNFSAKDYTEIISWQECQVTVPPVLRDVTNDELKKMAKDGSLKIVDFPCHTQSVERCVKLITEASQSVTNVNSKDGFVRTTLQSRAEFPIFGHKNKLKF</sequence>
<reference evidence="3" key="1">
    <citation type="submission" date="2012-12" db="EMBL/GenBank/DDBJ databases">
        <authorList>
            <person name="Hellsten U."/>
            <person name="Grimwood J."/>
            <person name="Chapman J.A."/>
            <person name="Shapiro H."/>
            <person name="Aerts A."/>
            <person name="Otillar R.P."/>
            <person name="Terry A.Y."/>
            <person name="Boore J.L."/>
            <person name="Simakov O."/>
            <person name="Marletaz F."/>
            <person name="Cho S.-J."/>
            <person name="Edsinger-Gonzales E."/>
            <person name="Havlak P."/>
            <person name="Kuo D.-H."/>
            <person name="Larsson T."/>
            <person name="Lv J."/>
            <person name="Arendt D."/>
            <person name="Savage R."/>
            <person name="Osoegawa K."/>
            <person name="de Jong P."/>
            <person name="Lindberg D.R."/>
            <person name="Seaver E.C."/>
            <person name="Weisblat D.A."/>
            <person name="Putnam N.H."/>
            <person name="Grigoriev I.V."/>
            <person name="Rokhsar D.S."/>
        </authorList>
    </citation>
    <scope>NUCLEOTIDE SEQUENCE</scope>
</reference>
<protein>
    <recommendedName>
        <fullName evidence="4">DUF4371 domain-containing protein</fullName>
    </recommendedName>
</protein>
<organism evidence="2 3">
    <name type="scientific">Helobdella robusta</name>
    <name type="common">Californian leech</name>
    <dbReference type="NCBI Taxonomy" id="6412"/>
    <lineage>
        <taxon>Eukaryota</taxon>
        <taxon>Metazoa</taxon>
        <taxon>Spiralia</taxon>
        <taxon>Lophotrochozoa</taxon>
        <taxon>Annelida</taxon>
        <taxon>Clitellata</taxon>
        <taxon>Hirudinea</taxon>
        <taxon>Rhynchobdellida</taxon>
        <taxon>Glossiphoniidae</taxon>
        <taxon>Helobdella</taxon>
    </lineage>
</organism>
<accession>T1F428</accession>
<gene>
    <name evidence="2" type="primary">20203577</name>
    <name evidence="1" type="ORF">HELRODRAFT_171307</name>
</gene>
<dbReference type="KEGG" id="hro:HELRODRAFT_171307"/>
<dbReference type="CTD" id="20203577"/>
<dbReference type="EMBL" id="AMQM01003847">
    <property type="status" value="NOT_ANNOTATED_CDS"/>
    <property type="molecule type" value="Genomic_DNA"/>
</dbReference>
<dbReference type="OMA" id="ETHINFP"/>
<dbReference type="eggNOG" id="ENOG502RZHU">
    <property type="taxonomic scope" value="Eukaryota"/>
</dbReference>
<dbReference type="Proteomes" id="UP000015101">
    <property type="component" value="Unassembled WGS sequence"/>
</dbReference>
<dbReference type="PANTHER" id="PTHR46409">
    <property type="entry name" value="HTH PSQ-TYPE DOMAIN-CONTAINING PROTEIN"/>
    <property type="match status" value="1"/>
</dbReference>
<name>T1F428_HELRO</name>
<dbReference type="RefSeq" id="XP_009016282.1">
    <property type="nucleotide sequence ID" value="XM_009018034.1"/>
</dbReference>
<reference evidence="1 3" key="2">
    <citation type="journal article" date="2013" name="Nature">
        <title>Insights into bilaterian evolution from three spiralian genomes.</title>
        <authorList>
            <person name="Simakov O."/>
            <person name="Marletaz F."/>
            <person name="Cho S.J."/>
            <person name="Edsinger-Gonzales E."/>
            <person name="Havlak P."/>
            <person name="Hellsten U."/>
            <person name="Kuo D.H."/>
            <person name="Larsson T."/>
            <person name="Lv J."/>
            <person name="Arendt D."/>
            <person name="Savage R."/>
            <person name="Osoegawa K."/>
            <person name="de Jong P."/>
            <person name="Grimwood J."/>
            <person name="Chapman J.A."/>
            <person name="Shapiro H."/>
            <person name="Aerts A."/>
            <person name="Otillar R.P."/>
            <person name="Terry A.Y."/>
            <person name="Boore J.L."/>
            <person name="Grigoriev I.V."/>
            <person name="Lindberg D.R."/>
            <person name="Seaver E.C."/>
            <person name="Weisblat D.A."/>
            <person name="Putnam N.H."/>
            <person name="Rokhsar D.S."/>
        </authorList>
    </citation>
    <scope>NUCLEOTIDE SEQUENCE</scope>
</reference>
<keyword evidence="3" id="KW-1185">Reference proteome</keyword>
<proteinExistence type="predicted"/>
<dbReference type="EnsemblMetazoa" id="HelroT171307">
    <property type="protein sequence ID" value="HelroP171307"/>
    <property type="gene ID" value="HelroG171307"/>
</dbReference>
<dbReference type="InParanoid" id="T1F428"/>
<dbReference type="OrthoDB" id="6617942at2759"/>